<dbReference type="EMBL" id="CAEZXH010000001">
    <property type="protein sequence ID" value="CAB4673548.1"/>
    <property type="molecule type" value="Genomic_DNA"/>
</dbReference>
<gene>
    <name evidence="1" type="ORF">UFOPK1811_00624</name>
    <name evidence="2" type="ORF">UFOPK2360_00002</name>
    <name evidence="3" type="ORF">UFOPK2659_00003</name>
    <name evidence="4" type="ORF">UFOPK2922_00002</name>
    <name evidence="5" type="ORF">UFOPK3306_00189</name>
    <name evidence="6" type="ORF">UFOPK4209_00003</name>
</gene>
<accession>A0A6J6QG31</accession>
<name>A0A6J6QG31_9ZZZZ</name>
<dbReference type="AlphaFoldDB" id="A0A6J6QG31"/>
<evidence type="ECO:0000313" key="4">
    <source>
        <dbReference type="EMBL" id="CAB4765964.1"/>
    </source>
</evidence>
<dbReference type="EMBL" id="CAEZYJ010000001">
    <property type="protein sequence ID" value="CAB4709492.1"/>
    <property type="molecule type" value="Genomic_DNA"/>
</dbReference>
<dbReference type="Pfam" id="PF11228">
    <property type="entry name" value="DUF3027"/>
    <property type="match status" value="1"/>
</dbReference>
<reference evidence="3" key="1">
    <citation type="submission" date="2020-05" db="EMBL/GenBank/DDBJ databases">
        <authorList>
            <person name="Chiriac C."/>
            <person name="Salcher M."/>
            <person name="Ghai R."/>
            <person name="Kavagutti S V."/>
        </authorList>
    </citation>
    <scope>NUCLEOTIDE SEQUENCE</scope>
</reference>
<evidence type="ECO:0000313" key="6">
    <source>
        <dbReference type="EMBL" id="CAB5032719.1"/>
    </source>
</evidence>
<dbReference type="EMBL" id="CAFBLI010000008">
    <property type="protein sequence ID" value="CAB4856713.1"/>
    <property type="molecule type" value="Genomic_DNA"/>
</dbReference>
<dbReference type="InterPro" id="IPR021391">
    <property type="entry name" value="DUF3027"/>
</dbReference>
<protein>
    <submittedName>
        <fullName evidence="3">Unannotated protein</fullName>
    </submittedName>
</protein>
<organism evidence="3">
    <name type="scientific">freshwater metagenome</name>
    <dbReference type="NCBI Taxonomy" id="449393"/>
    <lineage>
        <taxon>unclassified sequences</taxon>
        <taxon>metagenomes</taxon>
        <taxon>ecological metagenomes</taxon>
    </lineage>
</organism>
<sequence length="234" mass="25090">METTTDQLLSNAIRLARAAAIDEARASGLPFEGELVGEHLGVEVDGERFLTHLFRTGLSGYRDWRWAVTLTRADENTSSEATVCDVVLLPGPDALLAPKWIPYHERIQAGDLTPGAIVPTSHDDARLTPGYAALPGDEELDMAQLFELGLGRERVLSAFGRDATSQRWYRGDFGPEAQMAKAAPLPCAACAFFIPMAGSMRSAFGVCANEISPADGHVVSIDHGCGAHSQAQVI</sequence>
<evidence type="ECO:0000313" key="2">
    <source>
        <dbReference type="EMBL" id="CAB4673548.1"/>
    </source>
</evidence>
<evidence type="ECO:0000313" key="5">
    <source>
        <dbReference type="EMBL" id="CAB4856713.1"/>
    </source>
</evidence>
<dbReference type="EMBL" id="CAFBPY010000001">
    <property type="protein sequence ID" value="CAB5032719.1"/>
    <property type="molecule type" value="Genomic_DNA"/>
</dbReference>
<dbReference type="EMBL" id="CAEZZS010000001">
    <property type="protein sequence ID" value="CAB4765964.1"/>
    <property type="molecule type" value="Genomic_DNA"/>
</dbReference>
<proteinExistence type="predicted"/>
<dbReference type="EMBL" id="CAEZUJ010000018">
    <property type="protein sequence ID" value="CAB4598492.1"/>
    <property type="molecule type" value="Genomic_DNA"/>
</dbReference>
<evidence type="ECO:0000313" key="3">
    <source>
        <dbReference type="EMBL" id="CAB4709492.1"/>
    </source>
</evidence>
<evidence type="ECO:0000313" key="1">
    <source>
        <dbReference type="EMBL" id="CAB4598492.1"/>
    </source>
</evidence>